<keyword evidence="3" id="KW-1185">Reference proteome</keyword>
<proteinExistence type="predicted"/>
<dbReference type="InterPro" id="IPR038765">
    <property type="entry name" value="Papain-like_cys_pep_sf"/>
</dbReference>
<evidence type="ECO:0000313" key="3">
    <source>
        <dbReference type="Proteomes" id="UP000759131"/>
    </source>
</evidence>
<protein>
    <recommendedName>
        <fullName evidence="1">Cathepsin propeptide inhibitor domain-containing protein</fullName>
    </recommendedName>
</protein>
<dbReference type="OrthoDB" id="5855924at2759"/>
<feature type="non-terminal residue" evidence="2">
    <location>
        <position position="245"/>
    </location>
</feature>
<dbReference type="SUPFAM" id="SSF54001">
    <property type="entry name" value="Cysteine proteinases"/>
    <property type="match status" value="1"/>
</dbReference>
<dbReference type="Pfam" id="PF08246">
    <property type="entry name" value="Inhibitor_I29"/>
    <property type="match status" value="1"/>
</dbReference>
<dbReference type="Gene3D" id="1.10.287.2250">
    <property type="match status" value="1"/>
</dbReference>
<feature type="domain" description="Cathepsin propeptide inhibitor" evidence="1">
    <location>
        <begin position="17"/>
        <end position="81"/>
    </location>
</feature>
<accession>A0A7R9LHP0</accession>
<reference evidence="2" key="1">
    <citation type="submission" date="2020-11" db="EMBL/GenBank/DDBJ databases">
        <authorList>
            <person name="Tran Van P."/>
        </authorList>
    </citation>
    <scope>NUCLEOTIDE SEQUENCE</scope>
</reference>
<evidence type="ECO:0000313" key="2">
    <source>
        <dbReference type="EMBL" id="CAD7641925.1"/>
    </source>
</evidence>
<dbReference type="Proteomes" id="UP000759131">
    <property type="component" value="Unassembled WGS sequence"/>
</dbReference>
<dbReference type="EMBL" id="OC880757">
    <property type="protein sequence ID" value="CAD7641925.1"/>
    <property type="molecule type" value="Genomic_DNA"/>
</dbReference>
<organism evidence="2">
    <name type="scientific">Medioppia subpectinata</name>
    <dbReference type="NCBI Taxonomy" id="1979941"/>
    <lineage>
        <taxon>Eukaryota</taxon>
        <taxon>Metazoa</taxon>
        <taxon>Ecdysozoa</taxon>
        <taxon>Arthropoda</taxon>
        <taxon>Chelicerata</taxon>
        <taxon>Arachnida</taxon>
        <taxon>Acari</taxon>
        <taxon>Acariformes</taxon>
        <taxon>Sarcoptiformes</taxon>
        <taxon>Oribatida</taxon>
        <taxon>Brachypylina</taxon>
        <taxon>Oppioidea</taxon>
        <taxon>Oppiidae</taxon>
        <taxon>Medioppia</taxon>
    </lineage>
</organism>
<sequence>MRKTLLDITPDEIEREWQNFKRKFRTNQTLKVMKNYDEVKRRAIFVDNYRAIRKHNKEADEGKHTYWLGVNQFTDMTQDEFTTNYSVYLQNSNMNYKLLLVTIVTMVNADDGPWVDCPDNYPISTPCSYIPPQRAGEWCYIECKNNANITKILGDLSVKLPADKKKFISIALDDLTEEDLPAQAFAGIQFELISIFGRNVKRIHNQAFAGTGVQKMQFIHAESLTEVVSGADHEWDLFGAIRSQP</sequence>
<evidence type="ECO:0000259" key="1">
    <source>
        <dbReference type="SMART" id="SM00848"/>
    </source>
</evidence>
<dbReference type="SMART" id="SM00848">
    <property type="entry name" value="Inhibitor_I29"/>
    <property type="match status" value="1"/>
</dbReference>
<dbReference type="AlphaFoldDB" id="A0A7R9LHP0"/>
<dbReference type="InterPro" id="IPR013201">
    <property type="entry name" value="Prot_inhib_I29"/>
</dbReference>
<dbReference type="EMBL" id="CAJPIZ010026182">
    <property type="protein sequence ID" value="CAG2118953.1"/>
    <property type="molecule type" value="Genomic_DNA"/>
</dbReference>
<name>A0A7R9LHP0_9ACAR</name>
<gene>
    <name evidence="2" type="ORF">OSB1V03_LOCUS18903</name>
</gene>